<feature type="compositionally biased region" description="Basic and acidic residues" evidence="1">
    <location>
        <begin position="151"/>
        <end position="162"/>
    </location>
</feature>
<gene>
    <name evidence="2" type="ORF">BU24DRAFT_478641</name>
</gene>
<keyword evidence="3" id="KW-1185">Reference proteome</keyword>
<dbReference type="RefSeq" id="XP_033385876.1">
    <property type="nucleotide sequence ID" value="XM_033533044.1"/>
</dbReference>
<sequence>MSHSFDIQSIYDAKFGKGVFSRTIDPFTKNLRTESIMARKHHCTLCGDKAPTARCYQADKLHYAFCIAEDATGVACGERFQVESPKGCGTHHYSHGYNECFKIAYKSLRSGHSLNGSVSSGENDDCSDITNNEVIEHHDYTYYETTKRQRTWEAKDTKTGREKTRKTKKLQPAPTISSYTKKLLRR</sequence>
<dbReference type="GeneID" id="54290441"/>
<evidence type="ECO:0000313" key="2">
    <source>
        <dbReference type="EMBL" id="KAF2017537.1"/>
    </source>
</evidence>
<feature type="region of interest" description="Disordered" evidence="1">
    <location>
        <begin position="151"/>
        <end position="186"/>
    </location>
</feature>
<organism evidence="2 3">
    <name type="scientific">Aaosphaeria arxii CBS 175.79</name>
    <dbReference type="NCBI Taxonomy" id="1450172"/>
    <lineage>
        <taxon>Eukaryota</taxon>
        <taxon>Fungi</taxon>
        <taxon>Dikarya</taxon>
        <taxon>Ascomycota</taxon>
        <taxon>Pezizomycotina</taxon>
        <taxon>Dothideomycetes</taxon>
        <taxon>Pleosporomycetidae</taxon>
        <taxon>Pleosporales</taxon>
        <taxon>Pleosporales incertae sedis</taxon>
        <taxon>Aaosphaeria</taxon>
    </lineage>
</organism>
<dbReference type="Proteomes" id="UP000799778">
    <property type="component" value="Unassembled WGS sequence"/>
</dbReference>
<dbReference type="OrthoDB" id="3796307at2759"/>
<proteinExistence type="predicted"/>
<dbReference type="EMBL" id="ML978068">
    <property type="protein sequence ID" value="KAF2017537.1"/>
    <property type="molecule type" value="Genomic_DNA"/>
</dbReference>
<dbReference type="AlphaFoldDB" id="A0A6A5XXJ0"/>
<name>A0A6A5XXJ0_9PLEO</name>
<evidence type="ECO:0000256" key="1">
    <source>
        <dbReference type="SAM" id="MobiDB-lite"/>
    </source>
</evidence>
<accession>A0A6A5XXJ0</accession>
<evidence type="ECO:0000313" key="3">
    <source>
        <dbReference type="Proteomes" id="UP000799778"/>
    </source>
</evidence>
<reference evidence="2" key="1">
    <citation type="journal article" date="2020" name="Stud. Mycol.">
        <title>101 Dothideomycetes genomes: a test case for predicting lifestyles and emergence of pathogens.</title>
        <authorList>
            <person name="Haridas S."/>
            <person name="Albert R."/>
            <person name="Binder M."/>
            <person name="Bloem J."/>
            <person name="Labutti K."/>
            <person name="Salamov A."/>
            <person name="Andreopoulos B."/>
            <person name="Baker S."/>
            <person name="Barry K."/>
            <person name="Bills G."/>
            <person name="Bluhm B."/>
            <person name="Cannon C."/>
            <person name="Castanera R."/>
            <person name="Culley D."/>
            <person name="Daum C."/>
            <person name="Ezra D."/>
            <person name="Gonzalez J."/>
            <person name="Henrissat B."/>
            <person name="Kuo A."/>
            <person name="Liang C."/>
            <person name="Lipzen A."/>
            <person name="Lutzoni F."/>
            <person name="Magnuson J."/>
            <person name="Mondo S."/>
            <person name="Nolan M."/>
            <person name="Ohm R."/>
            <person name="Pangilinan J."/>
            <person name="Park H.-J."/>
            <person name="Ramirez L."/>
            <person name="Alfaro M."/>
            <person name="Sun H."/>
            <person name="Tritt A."/>
            <person name="Yoshinaga Y."/>
            <person name="Zwiers L.-H."/>
            <person name="Turgeon B."/>
            <person name="Goodwin S."/>
            <person name="Spatafora J."/>
            <person name="Crous P."/>
            <person name="Grigoriev I."/>
        </authorList>
    </citation>
    <scope>NUCLEOTIDE SEQUENCE</scope>
    <source>
        <strain evidence="2">CBS 175.79</strain>
    </source>
</reference>
<protein>
    <submittedName>
        <fullName evidence="2">Uncharacterized protein</fullName>
    </submittedName>
</protein>